<gene>
    <name evidence="1" type="ORF">ASU31_03160</name>
</gene>
<sequence>MDFSKADNKVARKLFEVALQRELKKEMQVFSEILDQWKNQQPEDNRDDYYKIFTAVTDFDKHIARRYDGMRNSWFFDTIIAMLLDKTITHANLEGFSEEAKSEILRILKFREKDYN</sequence>
<evidence type="ECO:0000313" key="1">
    <source>
        <dbReference type="EMBL" id="KRT17555.1"/>
    </source>
</evidence>
<dbReference type="InterPro" id="IPR053747">
    <property type="entry name" value="Fluoresc_Recovery_Reg"/>
</dbReference>
<comment type="caution">
    <text evidence="1">The sequence shown here is derived from an EMBL/GenBank/DDBJ whole genome shotgun (WGS) entry which is preliminary data.</text>
</comment>
<evidence type="ECO:0000313" key="2">
    <source>
        <dbReference type="Proteomes" id="UP000051950"/>
    </source>
</evidence>
<dbReference type="Proteomes" id="UP000051950">
    <property type="component" value="Unassembled WGS sequence"/>
</dbReference>
<dbReference type="OrthoDB" id="765826at2"/>
<organism evidence="1 2">
    <name type="scientific">Pedobacter ginsenosidimutans</name>
    <dbReference type="NCBI Taxonomy" id="687842"/>
    <lineage>
        <taxon>Bacteria</taxon>
        <taxon>Pseudomonadati</taxon>
        <taxon>Bacteroidota</taxon>
        <taxon>Sphingobacteriia</taxon>
        <taxon>Sphingobacteriales</taxon>
        <taxon>Sphingobacteriaceae</taxon>
        <taxon>Pedobacter</taxon>
    </lineage>
</organism>
<dbReference type="AlphaFoldDB" id="A0A0T5VUK9"/>
<accession>A0A0T5VUK9</accession>
<proteinExistence type="predicted"/>
<reference evidence="1 2" key="1">
    <citation type="submission" date="2015-11" db="EMBL/GenBank/DDBJ databases">
        <title>Sequence of Pedobacter ginsenosidimutans.</title>
        <authorList>
            <person name="Carson E."/>
            <person name="Keyser V."/>
            <person name="Newman J."/>
            <person name="Miller J."/>
        </authorList>
    </citation>
    <scope>NUCLEOTIDE SEQUENCE [LARGE SCALE GENOMIC DNA]</scope>
    <source>
        <strain evidence="1 2">KACC 14530</strain>
    </source>
</reference>
<dbReference type="RefSeq" id="WP_057930950.1">
    <property type="nucleotide sequence ID" value="NZ_LMZQ01000002.1"/>
</dbReference>
<name>A0A0T5VUK9_9SPHI</name>
<dbReference type="STRING" id="687842.ASU31_03160"/>
<dbReference type="EMBL" id="LMZQ01000002">
    <property type="protein sequence ID" value="KRT17555.1"/>
    <property type="molecule type" value="Genomic_DNA"/>
</dbReference>
<keyword evidence="2" id="KW-1185">Reference proteome</keyword>
<protein>
    <submittedName>
        <fullName evidence="1">Uncharacterized protein</fullName>
    </submittedName>
</protein>
<dbReference type="Gene3D" id="6.10.140.1840">
    <property type="match status" value="1"/>
</dbReference>